<comment type="pathway">
    <text evidence="1 7">tRNA modification; tRNA-queuosine biosynthesis.</text>
</comment>
<evidence type="ECO:0000256" key="6">
    <source>
        <dbReference type="ARBA" id="ARBA00050112"/>
    </source>
</evidence>
<protein>
    <recommendedName>
        <fullName evidence="7">Queuine tRNA-ribosyltransferase</fullName>
        <ecNumber evidence="7">2.4.2.29</ecNumber>
    </recommendedName>
    <alternativeName>
        <fullName evidence="7">Guanine insertion enzyme</fullName>
    </alternativeName>
    <alternativeName>
        <fullName evidence="7">tRNA-guanine transglycosylase</fullName>
    </alternativeName>
</protein>
<gene>
    <name evidence="7" type="primary">tgt</name>
    <name evidence="9" type="ORF">BN1012_Phect2973</name>
</gene>
<comment type="function">
    <text evidence="7">Catalyzes the base-exchange of a guanine (G) residue with the queuine precursor 7-aminomethyl-7-deazaguanine (PreQ1) at position 34 (anticodon wobble position) in tRNAs with GU(N) anticodons (tRNA-Asp, -Asn, -His and -Tyr). Catalysis occurs through a double-displacement mechanism. The nucleophile active site attacks the C1' of nucleotide 34 to detach the guanine base from the RNA, forming a covalent enzyme-RNA intermediate. The proton acceptor active site deprotonates the incoming PreQ1, allowing a nucleophilic attack on the C1' of the ribose to form the product. After dissociation, two additional enzymatic reactions on the tRNA convert PreQ1 to queuine (Q), resulting in the hypermodified nucleoside queuosine (7-(((4,5-cis-dihydroxy-2-cyclopenten-1-yl)amino)methyl)-7-deazaguanosine).</text>
</comment>
<dbReference type="NCBIfam" id="TIGR00449">
    <property type="entry name" value="tgt_general"/>
    <property type="match status" value="1"/>
</dbReference>
<evidence type="ECO:0000256" key="4">
    <source>
        <dbReference type="ARBA" id="ARBA00022694"/>
    </source>
</evidence>
<dbReference type="InterPro" id="IPR004803">
    <property type="entry name" value="TGT"/>
</dbReference>
<feature type="binding site" evidence="7">
    <location>
        <position position="220"/>
    </location>
    <ligand>
        <name>substrate</name>
    </ligand>
</feature>
<evidence type="ECO:0000256" key="3">
    <source>
        <dbReference type="ARBA" id="ARBA00022679"/>
    </source>
</evidence>
<dbReference type="EMBL" id="HG966617">
    <property type="protein sequence ID" value="CDO61185.1"/>
    <property type="molecule type" value="Genomic_DNA"/>
</dbReference>
<feature type="active site" description="Nucleophile" evidence="7">
    <location>
        <position position="270"/>
    </location>
</feature>
<dbReference type="Proteomes" id="UP000032160">
    <property type="component" value="Chromosome I"/>
</dbReference>
<dbReference type="PATRIC" id="fig|1458461.3.peg.2979"/>
<comment type="similarity">
    <text evidence="7">Belongs to the queuine tRNA-ribosyltransferase family.</text>
</comment>
<feature type="binding site" evidence="7">
    <location>
        <begin position="92"/>
        <end position="96"/>
    </location>
    <ligand>
        <name>substrate</name>
    </ligand>
</feature>
<organism evidence="9 10">
    <name type="scientific">Candidatus Phaeomarinibacter ectocarpi</name>
    <dbReference type="NCBI Taxonomy" id="1458461"/>
    <lineage>
        <taxon>Bacteria</taxon>
        <taxon>Pseudomonadati</taxon>
        <taxon>Pseudomonadota</taxon>
        <taxon>Alphaproteobacteria</taxon>
        <taxon>Hyphomicrobiales</taxon>
        <taxon>Parvibaculaceae</taxon>
        <taxon>Candidatus Phaeomarinibacter</taxon>
    </lineage>
</organism>
<accession>X5MND8</accession>
<evidence type="ECO:0000313" key="9">
    <source>
        <dbReference type="EMBL" id="CDO61185.1"/>
    </source>
</evidence>
<feature type="binding site" evidence="7">
    <location>
        <position position="193"/>
    </location>
    <ligand>
        <name>substrate</name>
    </ligand>
</feature>
<dbReference type="AlphaFoldDB" id="X5MND8"/>
<evidence type="ECO:0000256" key="7">
    <source>
        <dbReference type="HAMAP-Rule" id="MF_00168"/>
    </source>
</evidence>
<dbReference type="UniPathway" id="UPA00392"/>
<dbReference type="PANTHER" id="PTHR46499:SF1">
    <property type="entry name" value="QUEUINE TRNA-RIBOSYLTRANSFERASE"/>
    <property type="match status" value="1"/>
</dbReference>
<dbReference type="InterPro" id="IPR036511">
    <property type="entry name" value="TGT-like_sf"/>
</dbReference>
<feature type="region of interest" description="RNA binding; important for wobble base 34 recognition" evidence="7">
    <location>
        <begin position="275"/>
        <end position="279"/>
    </location>
</feature>
<feature type="region of interest" description="RNA binding" evidence="7">
    <location>
        <begin position="251"/>
        <end position="257"/>
    </location>
</feature>
<keyword evidence="3 7" id="KW-0808">Transferase</keyword>
<feature type="active site" description="Proton acceptor" evidence="7">
    <location>
        <position position="92"/>
    </location>
</feature>
<comment type="catalytic activity">
    <reaction evidence="6 7">
        <text>7-aminomethyl-7-carbaguanine + guanosine(34) in tRNA = 7-aminomethyl-7-carbaguanosine(34) in tRNA + guanine</text>
        <dbReference type="Rhea" id="RHEA:24104"/>
        <dbReference type="Rhea" id="RHEA-COMP:10341"/>
        <dbReference type="Rhea" id="RHEA-COMP:10342"/>
        <dbReference type="ChEBI" id="CHEBI:16235"/>
        <dbReference type="ChEBI" id="CHEBI:58703"/>
        <dbReference type="ChEBI" id="CHEBI:74269"/>
        <dbReference type="ChEBI" id="CHEBI:82833"/>
        <dbReference type="EC" id="2.4.2.29"/>
    </reaction>
</comment>
<dbReference type="Pfam" id="PF01702">
    <property type="entry name" value="TGT"/>
    <property type="match status" value="1"/>
</dbReference>
<dbReference type="RefSeq" id="WP_043949054.1">
    <property type="nucleotide sequence ID" value="NZ_HG966617.1"/>
</dbReference>
<keyword evidence="10" id="KW-1185">Reference proteome</keyword>
<name>X5MND8_9HYPH</name>
<proteinExistence type="inferred from homology"/>
<dbReference type="InterPro" id="IPR050076">
    <property type="entry name" value="ArchSynthase1/Queuine_TRR"/>
</dbReference>
<dbReference type="KEGG" id="pect:BN1012_Phect2973"/>
<reference evidence="9 10" key="1">
    <citation type="journal article" date="2014" name="Front. Genet.">
        <title>Genome and metabolic network of "Candidatus Phaeomarinobacter ectocarpi" Ec32, a new candidate genus of Alphaproteobacteria frequently associated with brown algae.</title>
        <authorList>
            <person name="Dittami S.M."/>
            <person name="Barbeyron T."/>
            <person name="Boyen C."/>
            <person name="Cambefort J."/>
            <person name="Collet G."/>
            <person name="Delage L."/>
            <person name="Gobet A."/>
            <person name="Groisillier A."/>
            <person name="Leblanc C."/>
            <person name="Michel G."/>
            <person name="Scornet D."/>
            <person name="Siegel A."/>
            <person name="Tapia J.E."/>
            <person name="Tonon T."/>
        </authorList>
    </citation>
    <scope>NUCLEOTIDE SEQUENCE [LARGE SCALE GENOMIC DNA]</scope>
    <source>
        <strain evidence="9 10">Ec32</strain>
    </source>
</reference>
<dbReference type="Gene3D" id="3.20.20.105">
    <property type="entry name" value="Queuine tRNA-ribosyltransferase-like"/>
    <property type="match status" value="1"/>
</dbReference>
<evidence type="ECO:0000256" key="5">
    <source>
        <dbReference type="ARBA" id="ARBA00022785"/>
    </source>
</evidence>
<dbReference type="PANTHER" id="PTHR46499">
    <property type="entry name" value="QUEUINE TRNA-RIBOSYLTRANSFERASE"/>
    <property type="match status" value="1"/>
</dbReference>
<dbReference type="GO" id="GO:0008616">
    <property type="term" value="P:tRNA queuosine(34) biosynthetic process"/>
    <property type="evidence" value="ECO:0007669"/>
    <property type="project" value="UniProtKB-UniRule"/>
</dbReference>
<dbReference type="HAMAP" id="MF_00168">
    <property type="entry name" value="Q_tRNA_Tgt"/>
    <property type="match status" value="1"/>
</dbReference>
<comment type="subunit">
    <text evidence="7">Homodimer. Within each dimer, one monomer is responsible for RNA recognition and catalysis, while the other monomer binds to the replacement base PreQ1.</text>
</comment>
<sequence length="379" mass="41797">MTSFDFHLDATDGEARTGRIETPRGTIRTPAFMPVGTAGTVKAMTTDTVKSTGADIVLGNTYHLMLRPGAEEVAALGGLHRFMNWDKPILTDSGGFQVWSLAKLRKMTDEGVTFQSHIDGSTHSLTPERSIEIQCLLGADIQMILDECTDYPATREQAQSSMDLTTRWAKRSKQAFADQPHRKEGQALFGIVQGSTYPDLRLQHAQALVDIGFHGYALGGLSVGEEQGAMLETVEAVAPALPKQQPRYLMGVGTPEDLVEAVRRGIDMFDCVMPTRSGRHGQAFTRHGRVALKNARHGADPRPLDADSPCEASNLYSRAYLHHLYKSGEYLAAMLITWNNVAYYQWLMAQMRAAIAEGRFEAFVADFYAQREASDIDPI</sequence>
<dbReference type="GO" id="GO:0005829">
    <property type="term" value="C:cytosol"/>
    <property type="evidence" value="ECO:0007669"/>
    <property type="project" value="TreeGrafter"/>
</dbReference>
<comment type="caution">
    <text evidence="7">Lacks conserved residue(s) required for the propagation of feature annotation.</text>
</comment>
<dbReference type="GO" id="GO:0008479">
    <property type="term" value="F:tRNA-guanosine(34) queuine transglycosylase activity"/>
    <property type="evidence" value="ECO:0007669"/>
    <property type="project" value="UniProtKB-UniRule"/>
</dbReference>
<dbReference type="EC" id="2.4.2.29" evidence="7"/>
<evidence type="ECO:0000259" key="8">
    <source>
        <dbReference type="Pfam" id="PF01702"/>
    </source>
</evidence>
<keyword evidence="5 7" id="KW-0671">Queuosine biosynthesis</keyword>
<evidence type="ECO:0000313" key="10">
    <source>
        <dbReference type="Proteomes" id="UP000032160"/>
    </source>
</evidence>
<evidence type="ECO:0000256" key="1">
    <source>
        <dbReference type="ARBA" id="ARBA00004691"/>
    </source>
</evidence>
<evidence type="ECO:0000256" key="2">
    <source>
        <dbReference type="ARBA" id="ARBA00022676"/>
    </source>
</evidence>
<feature type="domain" description="tRNA-guanine(15) transglycosylase-like" evidence="8">
    <location>
        <begin position="14"/>
        <end position="372"/>
    </location>
</feature>
<dbReference type="FunFam" id="3.20.20.105:FF:000001">
    <property type="entry name" value="Queuine tRNA-ribosyltransferase"/>
    <property type="match status" value="1"/>
</dbReference>
<dbReference type="NCBIfam" id="TIGR00430">
    <property type="entry name" value="Q_tRNA_tgt"/>
    <property type="match status" value="1"/>
</dbReference>
<keyword evidence="4 7" id="KW-0819">tRNA processing</keyword>
<dbReference type="SUPFAM" id="SSF51713">
    <property type="entry name" value="tRNA-guanine transglycosylase"/>
    <property type="match status" value="1"/>
</dbReference>
<dbReference type="STRING" id="1458461.BN1012_Phect2973"/>
<keyword evidence="2 7" id="KW-0328">Glycosyltransferase</keyword>
<dbReference type="HOGENOM" id="CLU_022060_0_1_5"/>
<dbReference type="InterPro" id="IPR002616">
    <property type="entry name" value="tRNA_ribo_trans-like"/>
</dbReference>
<dbReference type="OrthoDB" id="9805417at2"/>
<feature type="binding site" evidence="7">
    <location>
        <position position="146"/>
    </location>
    <ligand>
        <name>substrate</name>
    </ligand>
</feature>